<name>A0ACC0SPZ1_POPTR</name>
<protein>
    <submittedName>
        <fullName evidence="1">Uncharacterized protein</fullName>
    </submittedName>
</protein>
<reference evidence="1 2" key="1">
    <citation type="journal article" date="2006" name="Science">
        <title>The genome of black cottonwood, Populus trichocarpa (Torr. &amp; Gray).</title>
        <authorList>
            <person name="Tuskan G.A."/>
            <person name="Difazio S."/>
            <person name="Jansson S."/>
            <person name="Bohlmann J."/>
            <person name="Grigoriev I."/>
            <person name="Hellsten U."/>
            <person name="Putnam N."/>
            <person name="Ralph S."/>
            <person name="Rombauts S."/>
            <person name="Salamov A."/>
            <person name="Schein J."/>
            <person name="Sterck L."/>
            <person name="Aerts A."/>
            <person name="Bhalerao R.R."/>
            <person name="Bhalerao R.P."/>
            <person name="Blaudez D."/>
            <person name="Boerjan W."/>
            <person name="Brun A."/>
            <person name="Brunner A."/>
            <person name="Busov V."/>
            <person name="Campbell M."/>
            <person name="Carlson J."/>
            <person name="Chalot M."/>
            <person name="Chapman J."/>
            <person name="Chen G.L."/>
            <person name="Cooper D."/>
            <person name="Coutinho P.M."/>
            <person name="Couturier J."/>
            <person name="Covert S."/>
            <person name="Cronk Q."/>
            <person name="Cunningham R."/>
            <person name="Davis J."/>
            <person name="Degroeve S."/>
            <person name="Dejardin A."/>
            <person name="Depamphilis C."/>
            <person name="Detter J."/>
            <person name="Dirks B."/>
            <person name="Dubchak I."/>
            <person name="Duplessis S."/>
            <person name="Ehlting J."/>
            <person name="Ellis B."/>
            <person name="Gendler K."/>
            <person name="Goodstein D."/>
            <person name="Gribskov M."/>
            <person name="Grimwood J."/>
            <person name="Groover A."/>
            <person name="Gunter L."/>
            <person name="Hamberger B."/>
            <person name="Heinze B."/>
            <person name="Helariutta Y."/>
            <person name="Henrissat B."/>
            <person name="Holligan D."/>
            <person name="Holt R."/>
            <person name="Huang W."/>
            <person name="Islam-Faridi N."/>
            <person name="Jones S."/>
            <person name="Jones-Rhoades M."/>
            <person name="Jorgensen R."/>
            <person name="Joshi C."/>
            <person name="Kangasjarvi J."/>
            <person name="Karlsson J."/>
            <person name="Kelleher C."/>
            <person name="Kirkpatrick R."/>
            <person name="Kirst M."/>
            <person name="Kohler A."/>
            <person name="Kalluri U."/>
            <person name="Larimer F."/>
            <person name="Leebens-Mack J."/>
            <person name="Leple J.C."/>
            <person name="Locascio P."/>
            <person name="Lou Y."/>
            <person name="Lucas S."/>
            <person name="Martin F."/>
            <person name="Montanini B."/>
            <person name="Napoli C."/>
            <person name="Nelson D.R."/>
            <person name="Nelson C."/>
            <person name="Nieminen K."/>
            <person name="Nilsson O."/>
            <person name="Pereda V."/>
            <person name="Peter G."/>
            <person name="Philippe R."/>
            <person name="Pilate G."/>
            <person name="Poliakov A."/>
            <person name="Razumovskaya J."/>
            <person name="Richardson P."/>
            <person name="Rinaldi C."/>
            <person name="Ritland K."/>
            <person name="Rouze P."/>
            <person name="Ryaboy D."/>
            <person name="Schmutz J."/>
            <person name="Schrader J."/>
            <person name="Segerman B."/>
            <person name="Shin H."/>
            <person name="Siddiqui A."/>
            <person name="Sterky F."/>
            <person name="Terry A."/>
            <person name="Tsai C.J."/>
            <person name="Uberbacher E."/>
            <person name="Unneberg P."/>
            <person name="Vahala J."/>
            <person name="Wall K."/>
            <person name="Wessler S."/>
            <person name="Yang G."/>
            <person name="Yin T."/>
            <person name="Douglas C."/>
            <person name="Marra M."/>
            <person name="Sandberg G."/>
            <person name="Van de Peer Y."/>
            <person name="Rokhsar D."/>
        </authorList>
    </citation>
    <scope>NUCLEOTIDE SEQUENCE [LARGE SCALE GENOMIC DNA]</scope>
    <source>
        <strain evidence="2">cv. Nisqually</strain>
    </source>
</reference>
<proteinExistence type="predicted"/>
<keyword evidence="2" id="KW-1185">Reference proteome</keyword>
<dbReference type="Proteomes" id="UP000006729">
    <property type="component" value="Chromosome 7"/>
</dbReference>
<sequence length="132" mass="14758">MWNNQIPTRHQSSELEGRKGNPTPTIKISIPRSTWNHLKQTQLHNSKTPGLIRVRPGRPGHGSNRRVDRVLPGYCTGRSLDKPEPIQPPGRPVPGSTRRAGPGLITMLVIVFISGLVPFLLLIFFNFILNNK</sequence>
<accession>A0ACC0SPZ1</accession>
<evidence type="ECO:0000313" key="2">
    <source>
        <dbReference type="Proteomes" id="UP000006729"/>
    </source>
</evidence>
<evidence type="ECO:0000313" key="1">
    <source>
        <dbReference type="EMBL" id="KAI9391289.1"/>
    </source>
</evidence>
<comment type="caution">
    <text evidence="1">The sequence shown here is derived from an EMBL/GenBank/DDBJ whole genome shotgun (WGS) entry which is preliminary data.</text>
</comment>
<dbReference type="EMBL" id="CM009296">
    <property type="protein sequence ID" value="KAI9391289.1"/>
    <property type="molecule type" value="Genomic_DNA"/>
</dbReference>
<gene>
    <name evidence="1" type="ORF">POPTR_007G065250v4</name>
</gene>
<organism evidence="1 2">
    <name type="scientific">Populus trichocarpa</name>
    <name type="common">Western balsam poplar</name>
    <name type="synonym">Populus balsamifera subsp. trichocarpa</name>
    <dbReference type="NCBI Taxonomy" id="3694"/>
    <lineage>
        <taxon>Eukaryota</taxon>
        <taxon>Viridiplantae</taxon>
        <taxon>Streptophyta</taxon>
        <taxon>Embryophyta</taxon>
        <taxon>Tracheophyta</taxon>
        <taxon>Spermatophyta</taxon>
        <taxon>Magnoliopsida</taxon>
        <taxon>eudicotyledons</taxon>
        <taxon>Gunneridae</taxon>
        <taxon>Pentapetalae</taxon>
        <taxon>rosids</taxon>
        <taxon>fabids</taxon>
        <taxon>Malpighiales</taxon>
        <taxon>Salicaceae</taxon>
        <taxon>Saliceae</taxon>
        <taxon>Populus</taxon>
    </lineage>
</organism>